<evidence type="ECO:0000313" key="1">
    <source>
        <dbReference type="EMBL" id="NCI49648.1"/>
    </source>
</evidence>
<comment type="caution">
    <text evidence="1">The sequence shown here is derived from an EMBL/GenBank/DDBJ whole genome shotgun (WGS) entry which is preliminary data.</text>
</comment>
<sequence>MKKNYFYFVMLLAGIALLAAIKPVEPLPYGLALGTPDIKSISALSFGKDGILFIGDSKAASVFAIDTKDAKINAAAAMVNISDIDQKIAAALGTQKENITITDMAVNPLSKKLYIAVQSSDGSPALLKVEGDKLAAVSLKDVAFSSVALNDAYAEDAKDGRGRPLRVSTISDLGFNEGKVLVSGLSNKEFSSTLRSIPFPFTDKQEQASLEMYHASHGRFETTSPIRTFTTGKINGKDYLIASYTCTPLVLYPLDELKPGTHVKGRTVAEMGAGNTPIDMTTITKNGETVLIMGNTARGVSEVTYKTIAAFEGTLTEKVAGTAGTTFNVIPTLTKVMQMDKLDKDHVVIIRKNETGAVDLTTQANNAL</sequence>
<reference evidence="1 2" key="1">
    <citation type="submission" date="2020-01" db="EMBL/GenBank/DDBJ databases">
        <title>Genome analysis.</title>
        <authorList>
            <person name="Wu S."/>
            <person name="Wang G."/>
        </authorList>
    </citation>
    <scope>NUCLEOTIDE SEQUENCE [LARGE SCALE GENOMIC DNA]</scope>
    <source>
        <strain evidence="1 2">SYL130</strain>
    </source>
</reference>
<accession>A0ABW9ZUC7</accession>
<name>A0ABW9ZUC7_9BACT</name>
<dbReference type="EMBL" id="JAACJS010000011">
    <property type="protein sequence ID" value="NCI49648.1"/>
    <property type="molecule type" value="Genomic_DNA"/>
</dbReference>
<gene>
    <name evidence="1" type="ORF">GWC95_06930</name>
</gene>
<evidence type="ECO:0008006" key="3">
    <source>
        <dbReference type="Google" id="ProtNLM"/>
    </source>
</evidence>
<dbReference type="RefSeq" id="WP_161817960.1">
    <property type="nucleotide sequence ID" value="NZ_JAACJS010000011.1"/>
</dbReference>
<dbReference type="InterPro" id="IPR011041">
    <property type="entry name" value="Quinoprot_gluc/sorb_DH_b-prop"/>
</dbReference>
<keyword evidence="2" id="KW-1185">Reference proteome</keyword>
<dbReference type="Proteomes" id="UP000753802">
    <property type="component" value="Unassembled WGS sequence"/>
</dbReference>
<protein>
    <recommendedName>
        <fullName evidence="3">DNA-binding beta-propeller fold protein YncE</fullName>
    </recommendedName>
</protein>
<dbReference type="SUPFAM" id="SSF50952">
    <property type="entry name" value="Soluble quinoprotein glucose dehydrogenase"/>
    <property type="match status" value="1"/>
</dbReference>
<organism evidence="1 2">
    <name type="scientific">Sediminibacterium roseum</name>
    <dbReference type="NCBI Taxonomy" id="1978412"/>
    <lineage>
        <taxon>Bacteria</taxon>
        <taxon>Pseudomonadati</taxon>
        <taxon>Bacteroidota</taxon>
        <taxon>Chitinophagia</taxon>
        <taxon>Chitinophagales</taxon>
        <taxon>Chitinophagaceae</taxon>
        <taxon>Sediminibacterium</taxon>
    </lineage>
</organism>
<proteinExistence type="predicted"/>
<evidence type="ECO:0000313" key="2">
    <source>
        <dbReference type="Proteomes" id="UP000753802"/>
    </source>
</evidence>